<dbReference type="Proteomes" id="UP001150062">
    <property type="component" value="Unassembled WGS sequence"/>
</dbReference>
<feature type="transmembrane region" description="Helical" evidence="6">
    <location>
        <begin position="6"/>
        <end position="29"/>
    </location>
</feature>
<dbReference type="InterPro" id="IPR022343">
    <property type="entry name" value="GCR1-cAMP_receptor"/>
</dbReference>
<comment type="subcellular location">
    <subcellularLocation>
        <location evidence="1">Membrane</location>
        <topology evidence="1">Multi-pass membrane protein</topology>
    </subcellularLocation>
</comment>
<organism evidence="7 8">
    <name type="scientific">Anaeramoeba flamelloides</name>
    <dbReference type="NCBI Taxonomy" id="1746091"/>
    <lineage>
        <taxon>Eukaryota</taxon>
        <taxon>Metamonada</taxon>
        <taxon>Anaeramoebidae</taxon>
        <taxon>Anaeramoeba</taxon>
    </lineage>
</organism>
<proteinExistence type="predicted"/>
<evidence type="ECO:0000313" key="7">
    <source>
        <dbReference type="EMBL" id="KAJ6234877.1"/>
    </source>
</evidence>
<accession>A0ABQ8XQJ0</accession>
<evidence type="ECO:0000256" key="3">
    <source>
        <dbReference type="ARBA" id="ARBA00022989"/>
    </source>
</evidence>
<dbReference type="Gene3D" id="1.20.1070.10">
    <property type="entry name" value="Rhodopsin 7-helix transmembrane proteins"/>
    <property type="match status" value="1"/>
</dbReference>
<keyword evidence="4 6" id="KW-0472">Membrane</keyword>
<feature type="transmembrane region" description="Helical" evidence="6">
    <location>
        <begin position="152"/>
        <end position="173"/>
    </location>
</feature>
<evidence type="ECO:0000256" key="1">
    <source>
        <dbReference type="ARBA" id="ARBA00004141"/>
    </source>
</evidence>
<reference evidence="7" key="1">
    <citation type="submission" date="2022-08" db="EMBL/GenBank/DDBJ databases">
        <title>Novel sulfate-reducing endosymbionts in the free-living metamonad Anaeramoeba.</title>
        <authorList>
            <person name="Jerlstrom-Hultqvist J."/>
            <person name="Cepicka I."/>
            <person name="Gallot-Lavallee L."/>
            <person name="Salas-Leiva D."/>
            <person name="Curtis B.A."/>
            <person name="Zahonova K."/>
            <person name="Pipaliya S."/>
            <person name="Dacks J."/>
            <person name="Roger A.J."/>
        </authorList>
    </citation>
    <scope>NUCLEOTIDE SEQUENCE</scope>
    <source>
        <strain evidence="7">Schooner1</strain>
    </source>
</reference>
<name>A0ABQ8XQJ0_9EUKA</name>
<evidence type="ECO:0000256" key="4">
    <source>
        <dbReference type="ARBA" id="ARBA00023136"/>
    </source>
</evidence>
<keyword evidence="8" id="KW-1185">Reference proteome</keyword>
<evidence type="ECO:0000256" key="5">
    <source>
        <dbReference type="SAM" id="MobiDB-lite"/>
    </source>
</evidence>
<keyword evidence="3 6" id="KW-1133">Transmembrane helix</keyword>
<feature type="transmembrane region" description="Helical" evidence="6">
    <location>
        <begin position="70"/>
        <end position="95"/>
    </location>
</feature>
<dbReference type="PANTHER" id="PTHR23112">
    <property type="entry name" value="G PROTEIN-COUPLED RECEPTOR 157-RELATED"/>
    <property type="match status" value="1"/>
</dbReference>
<evidence type="ECO:0000256" key="2">
    <source>
        <dbReference type="ARBA" id="ARBA00022692"/>
    </source>
</evidence>
<feature type="compositionally biased region" description="Polar residues" evidence="5">
    <location>
        <begin position="318"/>
        <end position="330"/>
    </location>
</feature>
<feature type="compositionally biased region" description="Basic and acidic residues" evidence="5">
    <location>
        <begin position="296"/>
        <end position="309"/>
    </location>
</feature>
<feature type="transmembrane region" description="Helical" evidence="6">
    <location>
        <begin position="194"/>
        <end position="214"/>
    </location>
</feature>
<feature type="transmembrane region" description="Helical" evidence="6">
    <location>
        <begin position="41"/>
        <end position="58"/>
    </location>
</feature>
<keyword evidence="2 6" id="KW-0812">Transmembrane</keyword>
<feature type="transmembrane region" description="Helical" evidence="6">
    <location>
        <begin position="234"/>
        <end position="252"/>
    </location>
</feature>
<dbReference type="SUPFAM" id="SSF81321">
    <property type="entry name" value="Family A G protein-coupled receptor-like"/>
    <property type="match status" value="1"/>
</dbReference>
<comment type="caution">
    <text evidence="7">The sequence shown here is derived from an EMBL/GenBank/DDBJ whole genome shotgun (WGS) entry which is preliminary data.</text>
</comment>
<evidence type="ECO:0000313" key="8">
    <source>
        <dbReference type="Proteomes" id="UP001150062"/>
    </source>
</evidence>
<dbReference type="EMBL" id="JAOAOG010000266">
    <property type="protein sequence ID" value="KAJ6234877.1"/>
    <property type="molecule type" value="Genomic_DNA"/>
</dbReference>
<gene>
    <name evidence="7" type="ORF">M0813_28854</name>
</gene>
<keyword evidence="7" id="KW-0675">Receptor</keyword>
<evidence type="ECO:0000256" key="6">
    <source>
        <dbReference type="SAM" id="Phobius"/>
    </source>
</evidence>
<sequence length="330" mass="37967">MGNKPLHIISIIFLSLCLIGYFFLILVYIRPSSIKKLYRKLIVTLSIYDFLSTLLTVLPLGEGKACDFQAYALTFLSILPPFWSTIIALITFLSIVLKKKEKSLNRLYNKFHVFVLILSSIYCLVTIAKADERPIGTDWCVVDPRFMIPAYIWYWLSIIACLVLALVTISRIRTILLNTNSASKEARKKDIRKVQARTLVIPLVFVWCYLWPSINRAIQWAGKRPPLWLKYMHAINFSLSGSIYAFVFVFSIKQERDALKRILLCRSTKSALNEKIINSPSNYMESYSEGEFSSELDPHTNSDSDKEDYNPPYLIHSENYSDSENSSLLN</sequence>
<feature type="region of interest" description="Disordered" evidence="5">
    <location>
        <begin position="291"/>
        <end position="330"/>
    </location>
</feature>
<protein>
    <submittedName>
        <fullName evidence="7">G protein-coupled receptor</fullName>
    </submittedName>
</protein>
<feature type="transmembrane region" description="Helical" evidence="6">
    <location>
        <begin position="107"/>
        <end position="128"/>
    </location>
</feature>
<dbReference type="PANTHER" id="PTHR23112:SF0">
    <property type="entry name" value="TRANSMEMBRANE PROTEIN 116"/>
    <property type="match status" value="1"/>
</dbReference>
<dbReference type="PRINTS" id="PR02001">
    <property type="entry name" value="GCR1CAMPR"/>
</dbReference>